<proteinExistence type="predicted"/>
<gene>
    <name evidence="1" type="ORF">KC207_06500</name>
</gene>
<dbReference type="PANTHER" id="PTHR34387">
    <property type="entry name" value="SLR1258 PROTEIN"/>
    <property type="match status" value="1"/>
</dbReference>
<evidence type="ECO:0000313" key="1">
    <source>
        <dbReference type="EMBL" id="MBR7742936.1"/>
    </source>
</evidence>
<dbReference type="Pfam" id="PF04402">
    <property type="entry name" value="SIMPL"/>
    <property type="match status" value="1"/>
</dbReference>
<dbReference type="InterPro" id="IPR052022">
    <property type="entry name" value="26kDa_periplasmic_antigen"/>
</dbReference>
<dbReference type="PANTHER" id="PTHR34387:SF1">
    <property type="entry name" value="PERIPLASMIC IMMUNOGENIC PROTEIN"/>
    <property type="match status" value="1"/>
</dbReference>
<dbReference type="GO" id="GO:0006974">
    <property type="term" value="P:DNA damage response"/>
    <property type="evidence" value="ECO:0007669"/>
    <property type="project" value="TreeGrafter"/>
</dbReference>
<reference evidence="1" key="1">
    <citation type="submission" date="2021-04" db="EMBL/GenBank/DDBJ databases">
        <title>Phycicoccus avicenniae sp. nov., a novel endophytic actinomycetes isolated from branch of Avicennia mariana.</title>
        <authorList>
            <person name="Tuo L."/>
        </authorList>
    </citation>
    <scope>NUCLEOTIDE SEQUENCE</scope>
    <source>
        <strain evidence="1">BSK3Z-2</strain>
    </source>
</reference>
<comment type="caution">
    <text evidence="1">The sequence shown here is derived from an EMBL/GenBank/DDBJ whole genome shotgun (WGS) entry which is preliminary data.</text>
</comment>
<protein>
    <submittedName>
        <fullName evidence="1">SIMPL domain-containing protein</fullName>
    </submittedName>
</protein>
<keyword evidence="2" id="KW-1185">Reference proteome</keyword>
<dbReference type="Proteomes" id="UP000677016">
    <property type="component" value="Unassembled WGS sequence"/>
</dbReference>
<dbReference type="RefSeq" id="WP_211602122.1">
    <property type="nucleotide sequence ID" value="NZ_JAGSNF010000007.1"/>
</dbReference>
<dbReference type="InterPro" id="IPR007497">
    <property type="entry name" value="SIMPL/DUF541"/>
</dbReference>
<sequence length="206" mass="21431">MADHVEVIGSGSASAVPDVAVLDVRVRVEAREAGAALDALAARLEDVRAATRAAGLRDADRRTTSLGLTDRRDRDHQAVVGYLAHQGLRLVVRDTGRVGDLVAALGAAAGDALGVDDIRFEVADRAPLRERARAAAFEDARGRALQYAGLAGRGLGPVLRVTEHEGAGGGPQPMTRRVVATASMPVEAGETEVGVTVLVRFALEAS</sequence>
<name>A0A941D7A7_9MICO</name>
<accession>A0A941D7A7</accession>
<dbReference type="AlphaFoldDB" id="A0A941D7A7"/>
<dbReference type="Gene3D" id="3.30.70.2970">
    <property type="entry name" value="Protein of unknown function (DUF541), domain 2"/>
    <property type="match status" value="1"/>
</dbReference>
<dbReference type="Gene3D" id="3.30.110.170">
    <property type="entry name" value="Protein of unknown function (DUF541), domain 1"/>
    <property type="match status" value="1"/>
</dbReference>
<organism evidence="1 2">
    <name type="scientific">Phycicoccus avicenniae</name>
    <dbReference type="NCBI Taxonomy" id="2828860"/>
    <lineage>
        <taxon>Bacteria</taxon>
        <taxon>Bacillati</taxon>
        <taxon>Actinomycetota</taxon>
        <taxon>Actinomycetes</taxon>
        <taxon>Micrococcales</taxon>
        <taxon>Intrasporangiaceae</taxon>
        <taxon>Phycicoccus</taxon>
    </lineage>
</organism>
<evidence type="ECO:0000313" key="2">
    <source>
        <dbReference type="Proteomes" id="UP000677016"/>
    </source>
</evidence>
<dbReference type="EMBL" id="JAGSNF010000007">
    <property type="protein sequence ID" value="MBR7742936.1"/>
    <property type="molecule type" value="Genomic_DNA"/>
</dbReference>